<dbReference type="InParanoid" id="E2A1X9"/>
<keyword evidence="7" id="KW-0472">Membrane</keyword>
<sequence length="275" mass="31103">KNQTFAEAVHISNDDVFSDRTFDGILGLGYSNLSVKGVTPLFDNMIEQGLVSSPIFSVYLHRDVSEENGGVLILGGSDPAFYEGNLTYIPVTRKGYWQFTIDEIKIDYINLCIESCQAIADTGTPWIIGPISEINRINNFIEVFNDDGYETVDCDRISELPTISFILDGKAGIRSYRHRLYHSEDGTKLCVSTFVGCHIPGINWILGDPFIGRFYTEFDMKNDRVGFALAKNFSKYTENFLLSHIILYFILFFCILASIVLIIRSICDKKKNHII</sequence>
<dbReference type="Gene3D" id="2.40.70.10">
    <property type="entry name" value="Acid Proteases"/>
    <property type="match status" value="2"/>
</dbReference>
<evidence type="ECO:0000256" key="6">
    <source>
        <dbReference type="RuleBase" id="RU000454"/>
    </source>
</evidence>
<dbReference type="PANTHER" id="PTHR47966">
    <property type="entry name" value="BETA-SITE APP-CLEAVING ENZYME, ISOFORM A-RELATED"/>
    <property type="match status" value="1"/>
</dbReference>
<dbReference type="PROSITE" id="PS00141">
    <property type="entry name" value="ASP_PROTEASE"/>
    <property type="match status" value="1"/>
</dbReference>
<dbReference type="PROSITE" id="PS51767">
    <property type="entry name" value="PEPTIDASE_A1"/>
    <property type="match status" value="1"/>
</dbReference>
<evidence type="ECO:0000259" key="8">
    <source>
        <dbReference type="PROSITE" id="PS51767"/>
    </source>
</evidence>
<evidence type="ECO:0000256" key="5">
    <source>
        <dbReference type="PIRSR" id="PIRSR601461-2"/>
    </source>
</evidence>
<keyword evidence="4 6" id="KW-0378">Hydrolase</keyword>
<evidence type="ECO:0000256" key="2">
    <source>
        <dbReference type="ARBA" id="ARBA00022670"/>
    </source>
</evidence>
<dbReference type="InterPro" id="IPR033121">
    <property type="entry name" value="PEPTIDASE_A1"/>
</dbReference>
<dbReference type="GO" id="GO:0006508">
    <property type="term" value="P:proteolysis"/>
    <property type="evidence" value="ECO:0007669"/>
    <property type="project" value="UniProtKB-KW"/>
</dbReference>
<name>E2A1X9_CAMFO</name>
<reference evidence="9 10" key="1">
    <citation type="journal article" date="2010" name="Science">
        <title>Genomic comparison of the ants Camponotus floridanus and Harpegnathos saltator.</title>
        <authorList>
            <person name="Bonasio R."/>
            <person name="Zhang G."/>
            <person name="Ye C."/>
            <person name="Mutti N.S."/>
            <person name="Fang X."/>
            <person name="Qin N."/>
            <person name="Donahue G."/>
            <person name="Yang P."/>
            <person name="Li Q."/>
            <person name="Li C."/>
            <person name="Zhang P."/>
            <person name="Huang Z."/>
            <person name="Berger S.L."/>
            <person name="Reinberg D."/>
            <person name="Wang J."/>
            <person name="Liebig J."/>
        </authorList>
    </citation>
    <scope>NUCLEOTIDE SEQUENCE [LARGE SCALE GENOMIC DNA]</scope>
    <source>
        <strain evidence="10">C129</strain>
    </source>
</reference>
<protein>
    <submittedName>
        <fullName evidence="9">Lysosomal aspartic protease</fullName>
    </submittedName>
</protein>
<dbReference type="MEROPS" id="A01.009"/>
<feature type="domain" description="Peptidase A1" evidence="8">
    <location>
        <begin position="1"/>
        <end position="228"/>
    </location>
</feature>
<dbReference type="OMA" id="CHIPGIN"/>
<evidence type="ECO:0000313" key="10">
    <source>
        <dbReference type="Proteomes" id="UP000000311"/>
    </source>
</evidence>
<dbReference type="InterPro" id="IPR021109">
    <property type="entry name" value="Peptidase_aspartic_dom_sf"/>
</dbReference>
<keyword evidence="7" id="KW-1133">Transmembrane helix</keyword>
<organism evidence="10">
    <name type="scientific">Camponotus floridanus</name>
    <name type="common">Florida carpenter ant</name>
    <dbReference type="NCBI Taxonomy" id="104421"/>
    <lineage>
        <taxon>Eukaryota</taxon>
        <taxon>Metazoa</taxon>
        <taxon>Ecdysozoa</taxon>
        <taxon>Arthropoda</taxon>
        <taxon>Hexapoda</taxon>
        <taxon>Insecta</taxon>
        <taxon>Pterygota</taxon>
        <taxon>Neoptera</taxon>
        <taxon>Endopterygota</taxon>
        <taxon>Hymenoptera</taxon>
        <taxon>Apocrita</taxon>
        <taxon>Aculeata</taxon>
        <taxon>Formicoidea</taxon>
        <taxon>Formicidae</taxon>
        <taxon>Formicinae</taxon>
        <taxon>Camponotus</taxon>
    </lineage>
</organism>
<dbReference type="STRING" id="104421.E2A1X9"/>
<accession>E2A1X9</accession>
<gene>
    <name evidence="9" type="ORF">EAG_08146</name>
</gene>
<dbReference type="PANTHER" id="PTHR47966:SF51">
    <property type="entry name" value="BETA-SITE APP-CLEAVING ENZYME, ISOFORM A-RELATED"/>
    <property type="match status" value="1"/>
</dbReference>
<evidence type="ECO:0000256" key="4">
    <source>
        <dbReference type="ARBA" id="ARBA00022801"/>
    </source>
</evidence>
<feature type="disulfide bond" evidence="5">
    <location>
        <begin position="154"/>
        <end position="190"/>
    </location>
</feature>
<feature type="transmembrane region" description="Helical" evidence="7">
    <location>
        <begin position="241"/>
        <end position="263"/>
    </location>
</feature>
<dbReference type="InterPro" id="IPR001461">
    <property type="entry name" value="Aspartic_peptidase_A1"/>
</dbReference>
<dbReference type="Gene3D" id="2.60.40.1960">
    <property type="match status" value="1"/>
</dbReference>
<feature type="non-terminal residue" evidence="9">
    <location>
        <position position="1"/>
    </location>
</feature>
<keyword evidence="7" id="KW-0812">Transmembrane</keyword>
<dbReference type="Proteomes" id="UP000000311">
    <property type="component" value="Unassembled WGS sequence"/>
</dbReference>
<dbReference type="PRINTS" id="PR00792">
    <property type="entry name" value="PEPSIN"/>
</dbReference>
<dbReference type="AlphaFoldDB" id="E2A1X9"/>
<evidence type="ECO:0000256" key="3">
    <source>
        <dbReference type="ARBA" id="ARBA00022750"/>
    </source>
</evidence>
<evidence type="ECO:0000256" key="7">
    <source>
        <dbReference type="SAM" id="Phobius"/>
    </source>
</evidence>
<evidence type="ECO:0000256" key="1">
    <source>
        <dbReference type="ARBA" id="ARBA00007447"/>
    </source>
</evidence>
<keyword evidence="2 6" id="KW-0645">Protease</keyword>
<dbReference type="FunFam" id="2.40.70.10:FF:000115">
    <property type="entry name" value="Lysosomal aspartic protease"/>
    <property type="match status" value="1"/>
</dbReference>
<dbReference type="Pfam" id="PF00026">
    <property type="entry name" value="Asp"/>
    <property type="match status" value="1"/>
</dbReference>
<dbReference type="GO" id="GO:0004190">
    <property type="term" value="F:aspartic-type endopeptidase activity"/>
    <property type="evidence" value="ECO:0007669"/>
    <property type="project" value="UniProtKB-KW"/>
</dbReference>
<keyword evidence="3 6" id="KW-0064">Aspartyl protease</keyword>
<evidence type="ECO:0000313" key="9">
    <source>
        <dbReference type="EMBL" id="EFN72561.1"/>
    </source>
</evidence>
<keyword evidence="5" id="KW-1015">Disulfide bond</keyword>
<dbReference type="SUPFAM" id="SSF50630">
    <property type="entry name" value="Acid proteases"/>
    <property type="match status" value="1"/>
</dbReference>
<proteinExistence type="inferred from homology"/>
<keyword evidence="10" id="KW-1185">Reference proteome</keyword>
<comment type="similarity">
    <text evidence="1 6">Belongs to the peptidase A1 family.</text>
</comment>
<dbReference type="OrthoDB" id="7543269at2759"/>
<dbReference type="InterPro" id="IPR001969">
    <property type="entry name" value="Aspartic_peptidase_AS"/>
</dbReference>
<dbReference type="EMBL" id="GL435847">
    <property type="protein sequence ID" value="EFN72561.1"/>
    <property type="molecule type" value="Genomic_DNA"/>
</dbReference>